<accession>L8JVZ9</accession>
<name>L8JVZ9_9BACT</name>
<feature type="signal peptide" evidence="1">
    <location>
        <begin position="1"/>
        <end position="20"/>
    </location>
</feature>
<sequence length="166" mass="18728">MKRTLLYLTLQLSIVFLAQSQNKALHYKELQKHLPTEIMGYASEGDPMGNMFDMNDMSYSSAVREYAKGDSYLTVAIIDYIGASNMYQASTMAWAGNMSYEDDEQKASSITVDGMPGWFSYNKIDKEAQLILGYKDRYLITVSLTDTDDEDIVKTIVQKLGLSKLP</sequence>
<evidence type="ECO:0008006" key="4">
    <source>
        <dbReference type="Google" id="ProtNLM"/>
    </source>
</evidence>
<reference evidence="2 3" key="1">
    <citation type="submission" date="2012-12" db="EMBL/GenBank/DDBJ databases">
        <title>Genome assembly of Fulvivirga imtechensis AK7.</title>
        <authorList>
            <person name="Nupur N."/>
            <person name="Khatri I."/>
            <person name="Kumar R."/>
            <person name="Subramanian S."/>
            <person name="Pinnaka A."/>
        </authorList>
    </citation>
    <scope>NUCLEOTIDE SEQUENCE [LARGE SCALE GENOMIC DNA]</scope>
    <source>
        <strain evidence="2 3">AK7</strain>
    </source>
</reference>
<dbReference type="RefSeq" id="WP_009578390.1">
    <property type="nucleotide sequence ID" value="NZ_AMZN01000012.1"/>
</dbReference>
<dbReference type="STRING" id="1237149.C900_00477"/>
<keyword evidence="3" id="KW-1185">Reference proteome</keyword>
<dbReference type="Proteomes" id="UP000011135">
    <property type="component" value="Unassembled WGS sequence"/>
</dbReference>
<evidence type="ECO:0000313" key="3">
    <source>
        <dbReference type="Proteomes" id="UP000011135"/>
    </source>
</evidence>
<proteinExistence type="predicted"/>
<feature type="chain" id="PRO_5003993490" description="DUF4367 domain-containing protein" evidence="1">
    <location>
        <begin position="21"/>
        <end position="166"/>
    </location>
</feature>
<protein>
    <recommendedName>
        <fullName evidence="4">DUF4367 domain-containing protein</fullName>
    </recommendedName>
</protein>
<evidence type="ECO:0000313" key="2">
    <source>
        <dbReference type="EMBL" id="ELR72975.1"/>
    </source>
</evidence>
<organism evidence="2 3">
    <name type="scientific">Fulvivirga imtechensis AK7</name>
    <dbReference type="NCBI Taxonomy" id="1237149"/>
    <lineage>
        <taxon>Bacteria</taxon>
        <taxon>Pseudomonadati</taxon>
        <taxon>Bacteroidota</taxon>
        <taxon>Cytophagia</taxon>
        <taxon>Cytophagales</taxon>
        <taxon>Fulvivirgaceae</taxon>
        <taxon>Fulvivirga</taxon>
    </lineage>
</organism>
<keyword evidence="1" id="KW-0732">Signal</keyword>
<dbReference type="EMBL" id="AMZN01000012">
    <property type="protein sequence ID" value="ELR72975.1"/>
    <property type="molecule type" value="Genomic_DNA"/>
</dbReference>
<evidence type="ECO:0000256" key="1">
    <source>
        <dbReference type="SAM" id="SignalP"/>
    </source>
</evidence>
<dbReference type="AlphaFoldDB" id="L8JVZ9"/>
<gene>
    <name evidence="2" type="ORF">C900_00477</name>
</gene>
<dbReference type="OrthoDB" id="980919at2"/>
<comment type="caution">
    <text evidence="2">The sequence shown here is derived from an EMBL/GenBank/DDBJ whole genome shotgun (WGS) entry which is preliminary data.</text>
</comment>